<dbReference type="OrthoDB" id="290408at2"/>
<dbReference type="Pfam" id="PF00326">
    <property type="entry name" value="Peptidase_S9"/>
    <property type="match status" value="1"/>
</dbReference>
<name>A0A2S8GQC0_9BACT</name>
<dbReference type="InterPro" id="IPR029058">
    <property type="entry name" value="AB_hydrolase_fold"/>
</dbReference>
<sequence length="325" mass="35222">MTLRTSFFALALALGSLGFSGCGPKSDIKSPVIDSEVVELLLAPPNLLATSVKQAPDANFKNLESGVSRANVIVKLPSGKSMALWIYQPDPLPSSKVPCVFIAPAGTLMIHGKQLASGDEAEHIPWVKAGFSVVAYELSGDPGSRDASNVELKIAAEEFRKAKSGLVNARVAMAYAKEKLSFVDPRRFYTAGHSSAGTMAMYVALMEPQVRAVAAFMPAVDVRAFFGPQDMKAIQQNGIVPNAGEYVTRISPSSYIDRISQPMFLAYVENDPGNTKPAEKFCRDMREKGKDITSLRIPQGDHYQSMIDDALPMGVDWLTMINAMR</sequence>
<comment type="caution">
    <text evidence="3">The sequence shown here is derived from an EMBL/GenBank/DDBJ whole genome shotgun (WGS) entry which is preliminary data.</text>
</comment>
<organism evidence="3 4">
    <name type="scientific">Blastopirellula marina</name>
    <dbReference type="NCBI Taxonomy" id="124"/>
    <lineage>
        <taxon>Bacteria</taxon>
        <taxon>Pseudomonadati</taxon>
        <taxon>Planctomycetota</taxon>
        <taxon>Planctomycetia</taxon>
        <taxon>Pirellulales</taxon>
        <taxon>Pirellulaceae</taxon>
        <taxon>Blastopirellula</taxon>
    </lineage>
</organism>
<dbReference type="RefSeq" id="WP_105335185.1">
    <property type="nucleotide sequence ID" value="NZ_PUHZ01000010.1"/>
</dbReference>
<dbReference type="GO" id="GO:0006508">
    <property type="term" value="P:proteolysis"/>
    <property type="evidence" value="ECO:0007669"/>
    <property type="project" value="InterPro"/>
</dbReference>
<dbReference type="PANTHER" id="PTHR22946:SF9">
    <property type="entry name" value="POLYKETIDE TRANSFERASE AF380"/>
    <property type="match status" value="1"/>
</dbReference>
<accession>A0A2S8GQC0</accession>
<dbReference type="Gene3D" id="3.40.50.1820">
    <property type="entry name" value="alpha/beta hydrolase"/>
    <property type="match status" value="1"/>
</dbReference>
<keyword evidence="1" id="KW-0378">Hydrolase</keyword>
<dbReference type="Proteomes" id="UP000237819">
    <property type="component" value="Unassembled WGS sequence"/>
</dbReference>
<dbReference type="GO" id="GO:0052689">
    <property type="term" value="F:carboxylic ester hydrolase activity"/>
    <property type="evidence" value="ECO:0007669"/>
    <property type="project" value="UniProtKB-ARBA"/>
</dbReference>
<dbReference type="PANTHER" id="PTHR22946">
    <property type="entry name" value="DIENELACTONE HYDROLASE DOMAIN-CONTAINING PROTEIN-RELATED"/>
    <property type="match status" value="1"/>
</dbReference>
<proteinExistence type="predicted"/>
<dbReference type="GO" id="GO:0008236">
    <property type="term" value="F:serine-type peptidase activity"/>
    <property type="evidence" value="ECO:0007669"/>
    <property type="project" value="InterPro"/>
</dbReference>
<evidence type="ECO:0000256" key="1">
    <source>
        <dbReference type="ARBA" id="ARBA00022801"/>
    </source>
</evidence>
<dbReference type="EMBL" id="PUHZ01000010">
    <property type="protein sequence ID" value="PQO46214.1"/>
    <property type="molecule type" value="Genomic_DNA"/>
</dbReference>
<dbReference type="InterPro" id="IPR050261">
    <property type="entry name" value="FrsA_esterase"/>
</dbReference>
<protein>
    <recommendedName>
        <fullName evidence="2">Peptidase S9 prolyl oligopeptidase catalytic domain-containing protein</fullName>
    </recommendedName>
</protein>
<dbReference type="AlphaFoldDB" id="A0A2S8GQC0"/>
<feature type="domain" description="Peptidase S9 prolyl oligopeptidase catalytic" evidence="2">
    <location>
        <begin position="172"/>
        <end position="302"/>
    </location>
</feature>
<evidence type="ECO:0000313" key="4">
    <source>
        <dbReference type="Proteomes" id="UP000237819"/>
    </source>
</evidence>
<dbReference type="PROSITE" id="PS51257">
    <property type="entry name" value="PROKAR_LIPOPROTEIN"/>
    <property type="match status" value="1"/>
</dbReference>
<evidence type="ECO:0000259" key="2">
    <source>
        <dbReference type="Pfam" id="PF00326"/>
    </source>
</evidence>
<evidence type="ECO:0000313" key="3">
    <source>
        <dbReference type="EMBL" id="PQO46214.1"/>
    </source>
</evidence>
<gene>
    <name evidence="3" type="ORF">C5Y93_09515</name>
</gene>
<dbReference type="InterPro" id="IPR001375">
    <property type="entry name" value="Peptidase_S9_cat"/>
</dbReference>
<reference evidence="3 4" key="1">
    <citation type="submission" date="2018-02" db="EMBL/GenBank/DDBJ databases">
        <title>Comparative genomes isolates from brazilian mangrove.</title>
        <authorList>
            <person name="Araujo J.E."/>
            <person name="Taketani R.G."/>
            <person name="Silva M.C.P."/>
            <person name="Loureco M.V."/>
            <person name="Andreote F.D."/>
        </authorList>
    </citation>
    <scope>NUCLEOTIDE SEQUENCE [LARGE SCALE GENOMIC DNA]</scope>
    <source>
        <strain evidence="3 4">Nap-Phe MGV</strain>
    </source>
</reference>
<dbReference type="SUPFAM" id="SSF53474">
    <property type="entry name" value="alpha/beta-Hydrolases"/>
    <property type="match status" value="1"/>
</dbReference>